<feature type="domain" description="Chlorhexidine efflux transporter" evidence="2">
    <location>
        <begin position="75"/>
        <end position="136"/>
    </location>
</feature>
<feature type="transmembrane region" description="Helical" evidence="1">
    <location>
        <begin position="110"/>
        <end position="132"/>
    </location>
</feature>
<sequence length="153" mass="17936">MTIATVRSLKERFFHALLFEILAILFTMLIGVFLLHKPVDAMGIVSVLISVTALLLNIVFNWIFDKLFPFVNGERPVSIRILHALSFEATLILFTIPMLAYILSVSLTEAFMIEVGLLIFFLFYTYLYNYLYDKSRQWLIKRYQQKRVQKKSE</sequence>
<dbReference type="NCBIfam" id="NF033664">
    <property type="entry name" value="PACE_transport"/>
    <property type="match status" value="1"/>
</dbReference>
<evidence type="ECO:0000256" key="1">
    <source>
        <dbReference type="SAM" id="Phobius"/>
    </source>
</evidence>
<accession>A0A2U2AKL9</accession>
<evidence type="ECO:0000259" key="2">
    <source>
        <dbReference type="Pfam" id="PF05232"/>
    </source>
</evidence>
<feature type="transmembrane region" description="Helical" evidence="1">
    <location>
        <begin position="85"/>
        <end position="104"/>
    </location>
</feature>
<feature type="domain" description="Chlorhexidine efflux transporter" evidence="2">
    <location>
        <begin position="7"/>
        <end position="69"/>
    </location>
</feature>
<dbReference type="InterPro" id="IPR007896">
    <property type="entry name" value="BTP_bacteria"/>
</dbReference>
<dbReference type="RefSeq" id="WP_109218006.1">
    <property type="nucleotide sequence ID" value="NZ_QEWT01000015.1"/>
</dbReference>
<evidence type="ECO:0000313" key="3">
    <source>
        <dbReference type="EMBL" id="PWD83436.1"/>
    </source>
</evidence>
<keyword evidence="1" id="KW-0812">Transmembrane</keyword>
<feature type="transmembrane region" description="Helical" evidence="1">
    <location>
        <begin position="41"/>
        <end position="64"/>
    </location>
</feature>
<feature type="transmembrane region" description="Helical" evidence="1">
    <location>
        <begin position="12"/>
        <end position="35"/>
    </location>
</feature>
<reference evidence="4" key="1">
    <citation type="submission" date="2018-05" db="EMBL/GenBank/DDBJ databases">
        <title>Ignatzschineria dubaiensis sp. nov., isolated from necrotic foot tissues of dromedaries (Camelus dromedarius) and associated maggots in Dubai, United Arab Emirates.</title>
        <authorList>
            <person name="Tsang C.C."/>
            <person name="Tang J.Y.M."/>
            <person name="Fong J.Y.H."/>
            <person name="Kinne J."/>
            <person name="Lee H.H."/>
            <person name="Joseph M."/>
            <person name="Jose S."/>
            <person name="Schuster R.K."/>
            <person name="Tang Y."/>
            <person name="Sivakumar S."/>
            <person name="Chen J.H.K."/>
            <person name="Teng J.L.L."/>
            <person name="Lau S.K.P."/>
            <person name="Wernery U."/>
            <person name="Woo P.C.Y."/>
        </authorList>
    </citation>
    <scope>NUCLEOTIDE SEQUENCE [LARGE SCALE GENOMIC DNA]</scope>
    <source>
        <strain evidence="4">UAE-HKU57</strain>
    </source>
</reference>
<name>A0A2U2AKL9_9GAMM</name>
<evidence type="ECO:0000313" key="4">
    <source>
        <dbReference type="Proteomes" id="UP000245059"/>
    </source>
</evidence>
<keyword evidence="1" id="KW-1133">Transmembrane helix</keyword>
<dbReference type="AlphaFoldDB" id="A0A2U2AKL9"/>
<dbReference type="Proteomes" id="UP000245059">
    <property type="component" value="Unassembled WGS sequence"/>
</dbReference>
<proteinExistence type="predicted"/>
<gene>
    <name evidence="3" type="ORF">DC077_09790</name>
</gene>
<dbReference type="Pfam" id="PF05232">
    <property type="entry name" value="BTP"/>
    <property type="match status" value="2"/>
</dbReference>
<comment type="caution">
    <text evidence="3">The sequence shown here is derived from an EMBL/GenBank/DDBJ whole genome shotgun (WGS) entry which is preliminary data.</text>
</comment>
<dbReference type="EMBL" id="QEWW01000012">
    <property type="protein sequence ID" value="PWD83436.1"/>
    <property type="molecule type" value="Genomic_DNA"/>
</dbReference>
<keyword evidence="1" id="KW-0472">Membrane</keyword>
<protein>
    <submittedName>
        <fullName evidence="3">Na(+)-translocating NADH-quinone reductase subunit E</fullName>
    </submittedName>
</protein>
<organism evidence="3 4">
    <name type="scientific">Ignatzschineria cameli</name>
    <dbReference type="NCBI Taxonomy" id="2182793"/>
    <lineage>
        <taxon>Bacteria</taxon>
        <taxon>Pseudomonadati</taxon>
        <taxon>Pseudomonadota</taxon>
        <taxon>Gammaproteobacteria</taxon>
        <taxon>Cardiobacteriales</taxon>
        <taxon>Ignatzschineriaceae</taxon>
        <taxon>Ignatzschineria</taxon>
    </lineage>
</organism>
<dbReference type="InterPro" id="IPR058208">
    <property type="entry name" value="PACE"/>
</dbReference>